<gene>
    <name evidence="1" type="ORF">A6M23_10545</name>
</gene>
<organism evidence="1 2">
    <name type="scientific">Acidithiobacillus thiooxidans</name>
    <name type="common">Thiobacillus thiooxidans</name>
    <dbReference type="NCBI Taxonomy" id="930"/>
    <lineage>
        <taxon>Bacteria</taxon>
        <taxon>Pseudomonadati</taxon>
        <taxon>Pseudomonadota</taxon>
        <taxon>Acidithiobacillia</taxon>
        <taxon>Acidithiobacillales</taxon>
        <taxon>Acidithiobacillaceae</taxon>
        <taxon>Acidithiobacillus</taxon>
    </lineage>
</organism>
<dbReference type="AlphaFoldDB" id="A0A1C2I7V0"/>
<evidence type="ECO:0000313" key="2">
    <source>
        <dbReference type="Proteomes" id="UP000095008"/>
    </source>
</evidence>
<comment type="caution">
    <text evidence="1">The sequence shown here is derived from an EMBL/GenBank/DDBJ whole genome shotgun (WGS) entry which is preliminary data.</text>
</comment>
<sequence>MQLFLTKEELRKTGKVFCEDCQHFEPGSTPSGLGFCAHTKNRQVRVEETGKTVPDRQGLPPDTNPDHGYAACFPMAPRVCGKFQEKPAAIT</sequence>
<protein>
    <submittedName>
        <fullName evidence="1">Uncharacterized protein</fullName>
    </submittedName>
</protein>
<accession>A0A1C2I7V0</accession>
<evidence type="ECO:0000313" key="1">
    <source>
        <dbReference type="EMBL" id="OCX72086.1"/>
    </source>
</evidence>
<reference evidence="1" key="1">
    <citation type="journal article" date="2016" name="Int. J. Mol. Sci.">
        <title>Comparative genomics of the extreme acidophile Acidithiobacillus thiooxidans reveals intraspecific divergence and niche adaptation.</title>
        <authorList>
            <person name="Zhang X."/>
            <person name="Feng X."/>
            <person name="Tao J."/>
            <person name="Ma L."/>
            <person name="Xiao Y."/>
            <person name="Liang Y."/>
            <person name="Liu X."/>
            <person name="Yin H."/>
        </authorList>
    </citation>
    <scope>NUCLEOTIDE SEQUENCE [LARGE SCALE GENOMIC DNA]</scope>
    <source>
        <strain evidence="1">DXS-W</strain>
    </source>
</reference>
<dbReference type="RefSeq" id="WP_031574390.1">
    <property type="nucleotide sequence ID" value="NZ_JMEB01000280.1"/>
</dbReference>
<dbReference type="OrthoDB" id="5309582at2"/>
<proteinExistence type="predicted"/>
<dbReference type="Proteomes" id="UP000095008">
    <property type="component" value="Unassembled WGS sequence"/>
</dbReference>
<dbReference type="EMBL" id="LWRY01000118">
    <property type="protein sequence ID" value="OCX72086.1"/>
    <property type="molecule type" value="Genomic_DNA"/>
</dbReference>
<name>A0A1C2I7V0_ACITH</name>
<keyword evidence="2" id="KW-1185">Reference proteome</keyword>
<dbReference type="GeneID" id="60695966"/>